<evidence type="ECO:0000313" key="1">
    <source>
        <dbReference type="EMBL" id="SCL75949.1"/>
    </source>
</evidence>
<gene>
    <name evidence="1" type="ORF">L21_1868</name>
</gene>
<evidence type="ECO:0000313" key="2">
    <source>
        <dbReference type="Proteomes" id="UP000184671"/>
    </source>
</evidence>
<organism evidence="1 2">
    <name type="scientific">Methanoculleus chikugoensis</name>
    <dbReference type="NCBI Taxonomy" id="118126"/>
    <lineage>
        <taxon>Archaea</taxon>
        <taxon>Methanobacteriati</taxon>
        <taxon>Methanobacteriota</taxon>
        <taxon>Stenosarchaea group</taxon>
        <taxon>Methanomicrobia</taxon>
        <taxon>Methanomicrobiales</taxon>
        <taxon>Methanomicrobiaceae</taxon>
        <taxon>Methanoculleus</taxon>
    </lineage>
</organism>
<protein>
    <submittedName>
        <fullName evidence="1">Uncharacterized protein</fullName>
    </submittedName>
</protein>
<name>A0A1M4MM15_9EURY</name>
<reference evidence="1 2" key="1">
    <citation type="submission" date="2016-08" db="EMBL/GenBank/DDBJ databases">
        <authorList>
            <person name="Seilhamer J.J."/>
        </authorList>
    </citation>
    <scope>NUCLEOTIDE SEQUENCE [LARGE SCALE GENOMIC DNA]</scope>
    <source>
        <strain evidence="1">L21-II-0</strain>
    </source>
</reference>
<dbReference type="EMBL" id="FMID01000044">
    <property type="protein sequence ID" value="SCL75949.1"/>
    <property type="molecule type" value="Genomic_DNA"/>
</dbReference>
<sequence length="210" mass="24081">MGTSFPCPFQIRSSRDPDHCTFKNPFLASRAEGFRFHLRSQNQMRIPALGTLDSSLFLELLCRFTSTRPYREGILRWFLEFYKNYIKYLITRWTIDLSGQPIDSRLGSCIGYGARMSIGMAVSPSIPIKLPRSRCLYGISAAGTNMLKPCAHSAFTNTNRSAIYLLFYRLRWGFDSSNHGRTNTQSRCMVVLYETMVIEILLPGRLCYRG</sequence>
<dbReference type="AlphaFoldDB" id="A0A1M4MM15"/>
<accession>A0A1M4MM15</accession>
<dbReference type="Proteomes" id="UP000184671">
    <property type="component" value="Unassembled WGS sequence"/>
</dbReference>
<proteinExistence type="predicted"/>